<dbReference type="AlphaFoldDB" id="E8X2P7"/>
<sequence length="84" mass="9534">MARVFDIEVTLEKAVTQQRLDMLIQSLSAKRVTFVPESRTTPRGSHDLRFAVYADFGQFMAGVVVRECVKTILGIDYALINERN</sequence>
<dbReference type="EMBL" id="CP002480">
    <property type="protein sequence ID" value="ADW70344.1"/>
    <property type="molecule type" value="Genomic_DNA"/>
</dbReference>
<dbReference type="RefSeq" id="WP_013581656.1">
    <property type="nucleotide sequence ID" value="NC_015064.1"/>
</dbReference>
<keyword evidence="2" id="KW-1185">Reference proteome</keyword>
<dbReference type="PaxDb" id="1198114-AciX9_3336"/>
<organism evidence="2">
    <name type="scientific">Granulicella tundricola (strain ATCC BAA-1859 / DSM 23138 / MP5ACTX9)</name>
    <dbReference type="NCBI Taxonomy" id="1198114"/>
    <lineage>
        <taxon>Bacteria</taxon>
        <taxon>Pseudomonadati</taxon>
        <taxon>Acidobacteriota</taxon>
        <taxon>Terriglobia</taxon>
        <taxon>Terriglobales</taxon>
        <taxon>Acidobacteriaceae</taxon>
        <taxon>Granulicella</taxon>
    </lineage>
</organism>
<dbReference type="KEGG" id="acm:AciX9_3336"/>
<dbReference type="HOGENOM" id="CLU_2522892_0_0_0"/>
<evidence type="ECO:0000313" key="2">
    <source>
        <dbReference type="Proteomes" id="UP000000343"/>
    </source>
</evidence>
<protein>
    <submittedName>
        <fullName evidence="1">Uncharacterized protein</fullName>
    </submittedName>
</protein>
<accession>E8X2P7</accession>
<gene>
    <name evidence="1" type="ordered locus">AciX9_3336</name>
</gene>
<dbReference type="Proteomes" id="UP000000343">
    <property type="component" value="Chromosome"/>
</dbReference>
<name>E8X2P7_GRATM</name>
<reference evidence="2" key="1">
    <citation type="submission" date="2011-01" db="EMBL/GenBank/DDBJ databases">
        <title>Complete sequence of chromosome of Acidobacterium sp. MP5ACTX9.</title>
        <authorList>
            <consortium name="US DOE Joint Genome Institute"/>
            <person name="Lucas S."/>
            <person name="Copeland A."/>
            <person name="Lapidus A."/>
            <person name="Cheng J.-F."/>
            <person name="Goodwin L."/>
            <person name="Pitluck S."/>
            <person name="Teshima H."/>
            <person name="Detter J.C."/>
            <person name="Han C."/>
            <person name="Tapia R."/>
            <person name="Land M."/>
            <person name="Hauser L."/>
            <person name="Kyrpides N."/>
            <person name="Ivanova N."/>
            <person name="Ovchinnikova G."/>
            <person name="Pagani I."/>
            <person name="Rawat S.R."/>
            <person name="Mannisto M."/>
            <person name="Haggblom M.M."/>
            <person name="Woyke T."/>
        </authorList>
    </citation>
    <scope>NUCLEOTIDE SEQUENCE [LARGE SCALE GENOMIC DNA]</scope>
    <source>
        <strain evidence="2">MP5ACTX9</strain>
    </source>
</reference>
<evidence type="ECO:0000313" key="1">
    <source>
        <dbReference type="EMBL" id="ADW70344.1"/>
    </source>
</evidence>
<proteinExistence type="predicted"/>